<dbReference type="PROSITE" id="PS00571">
    <property type="entry name" value="AMIDASES"/>
    <property type="match status" value="1"/>
</dbReference>
<dbReference type="Proteomes" id="UP000603352">
    <property type="component" value="Unassembled WGS sequence"/>
</dbReference>
<dbReference type="Gene3D" id="3.90.1300.10">
    <property type="entry name" value="Amidase signature (AS) domain"/>
    <property type="match status" value="1"/>
</dbReference>
<evidence type="ECO:0000313" key="3">
    <source>
        <dbReference type="Proteomes" id="UP000603352"/>
    </source>
</evidence>
<evidence type="ECO:0000313" key="2">
    <source>
        <dbReference type="EMBL" id="GGB43470.1"/>
    </source>
</evidence>
<dbReference type="PANTHER" id="PTHR43372">
    <property type="entry name" value="FATTY-ACID AMIDE HYDROLASE"/>
    <property type="match status" value="1"/>
</dbReference>
<organism evidence="2 3">
    <name type="scientific">Tistrella bauzanensis</name>
    <dbReference type="NCBI Taxonomy" id="657419"/>
    <lineage>
        <taxon>Bacteria</taxon>
        <taxon>Pseudomonadati</taxon>
        <taxon>Pseudomonadota</taxon>
        <taxon>Alphaproteobacteria</taxon>
        <taxon>Geminicoccales</taxon>
        <taxon>Geminicoccaceae</taxon>
        <taxon>Tistrella</taxon>
    </lineage>
</organism>
<dbReference type="SUPFAM" id="SSF75304">
    <property type="entry name" value="Amidase signature (AS) enzymes"/>
    <property type="match status" value="1"/>
</dbReference>
<dbReference type="RefSeq" id="WP_188578567.1">
    <property type="nucleotide sequence ID" value="NZ_BMDZ01000029.1"/>
</dbReference>
<evidence type="ECO:0000259" key="1">
    <source>
        <dbReference type="Pfam" id="PF01425"/>
    </source>
</evidence>
<dbReference type="EMBL" id="BMDZ01000029">
    <property type="protein sequence ID" value="GGB43470.1"/>
    <property type="molecule type" value="Genomic_DNA"/>
</dbReference>
<reference evidence="3" key="1">
    <citation type="journal article" date="2019" name="Int. J. Syst. Evol. Microbiol.">
        <title>The Global Catalogue of Microorganisms (GCM) 10K type strain sequencing project: providing services to taxonomists for standard genome sequencing and annotation.</title>
        <authorList>
            <consortium name="The Broad Institute Genomics Platform"/>
            <consortium name="The Broad Institute Genome Sequencing Center for Infectious Disease"/>
            <person name="Wu L."/>
            <person name="Ma J."/>
        </authorList>
    </citation>
    <scope>NUCLEOTIDE SEQUENCE [LARGE SCALE GENOMIC DNA]</scope>
    <source>
        <strain evidence="3">CGMCC 1.10188</strain>
    </source>
</reference>
<feature type="domain" description="Amidase" evidence="1">
    <location>
        <begin position="27"/>
        <end position="448"/>
    </location>
</feature>
<dbReference type="InterPro" id="IPR052739">
    <property type="entry name" value="FAAH2"/>
</dbReference>
<sequence length="467" mass="48386">MDATTLCYLDATAQAALIRTRALSPVEVIDAHLDRIARIDPMLNAAVTVMADSARAAARVAEAAVMAGAATGALFGVPFSVKDCLDTAGIPTRRGSRLFADHLPVQDATAVARLRAAGGIPLIKTNLPEFSYGIESDNPLSGRSNNPWDLARTPGGSSGGEAAAIAAGLSPLGLGSDVAISVRGPAAMCGIAALKATHGRIPFTGHWPDMLRRWWHVGPMARSVRDLALALDLLAGPDGRDGHAVVPAGVGADVADGLPLRVGWMAAEGFGPVDPEVVATIAAAADALAAAGCVVEPVVIPALETDWTAVSAILHAPEVEPGFRAAVGGRLDAVHPLIRHVVTREPVALADHAAAVRAAEALRDAFADVFARHDLLLCPVLPIPAPLHGQAHHLVDGERVSARHVMRATVPFNLTGLPALSLPFGMTATGLPIGVQIVGRWFAERTVLDAGARLEALSPVRDRRPPL</sequence>
<dbReference type="Pfam" id="PF01425">
    <property type="entry name" value="Amidase"/>
    <property type="match status" value="1"/>
</dbReference>
<dbReference type="PANTHER" id="PTHR43372:SF4">
    <property type="entry name" value="FATTY-ACID AMIDE HYDROLASE 2"/>
    <property type="match status" value="1"/>
</dbReference>
<keyword evidence="3" id="KW-1185">Reference proteome</keyword>
<protein>
    <submittedName>
        <fullName evidence="2">Amidase</fullName>
    </submittedName>
</protein>
<dbReference type="InterPro" id="IPR036928">
    <property type="entry name" value="AS_sf"/>
</dbReference>
<name>A0ABQ1IK66_9PROT</name>
<proteinExistence type="predicted"/>
<comment type="caution">
    <text evidence="2">The sequence shown here is derived from an EMBL/GenBank/DDBJ whole genome shotgun (WGS) entry which is preliminary data.</text>
</comment>
<dbReference type="InterPro" id="IPR023631">
    <property type="entry name" value="Amidase_dom"/>
</dbReference>
<dbReference type="InterPro" id="IPR020556">
    <property type="entry name" value="Amidase_CS"/>
</dbReference>
<gene>
    <name evidence="2" type="ORF">GCM10011505_25960</name>
</gene>
<accession>A0ABQ1IK66</accession>